<evidence type="ECO:0000313" key="2">
    <source>
        <dbReference type="EMBL" id="MFD1716221.1"/>
    </source>
</evidence>
<comment type="caution">
    <text evidence="2">The sequence shown here is derived from an EMBL/GenBank/DDBJ whole genome shotgun (WGS) entry which is preliminary data.</text>
</comment>
<accession>A0ABW4KXU0</accession>
<protein>
    <recommendedName>
        <fullName evidence="4">DUF1772 domain-containing protein</fullName>
    </recommendedName>
</protein>
<name>A0ABW4KXU0_9MICO</name>
<keyword evidence="1" id="KW-0472">Membrane</keyword>
<dbReference type="EMBL" id="JBHUEE010000001">
    <property type="protein sequence ID" value="MFD1716221.1"/>
    <property type="molecule type" value="Genomic_DNA"/>
</dbReference>
<keyword evidence="1" id="KW-0812">Transmembrane</keyword>
<keyword evidence="3" id="KW-1185">Reference proteome</keyword>
<evidence type="ECO:0008006" key="4">
    <source>
        <dbReference type="Google" id="ProtNLM"/>
    </source>
</evidence>
<dbReference type="RefSeq" id="WP_388001672.1">
    <property type="nucleotide sequence ID" value="NZ_JBHUEE010000001.1"/>
</dbReference>
<reference evidence="3" key="1">
    <citation type="journal article" date="2019" name="Int. J. Syst. Evol. Microbiol.">
        <title>The Global Catalogue of Microorganisms (GCM) 10K type strain sequencing project: providing services to taxonomists for standard genome sequencing and annotation.</title>
        <authorList>
            <consortium name="The Broad Institute Genomics Platform"/>
            <consortium name="The Broad Institute Genome Sequencing Center for Infectious Disease"/>
            <person name="Wu L."/>
            <person name="Ma J."/>
        </authorList>
    </citation>
    <scope>NUCLEOTIDE SEQUENCE [LARGE SCALE GENOMIC DNA]</scope>
    <source>
        <strain evidence="3">JCM 17130</strain>
    </source>
</reference>
<proteinExistence type="predicted"/>
<evidence type="ECO:0000256" key="1">
    <source>
        <dbReference type="SAM" id="Phobius"/>
    </source>
</evidence>
<gene>
    <name evidence="2" type="ORF">ACFSE6_00100</name>
</gene>
<sequence length="101" mass="11692">MIFWGWGSRSLNRQVSPQHVVIRTYRYFALMFIFSVAFKYRYELATATPQGWATRPVSDEEALQALGGEHLMPNLWRRFSLWLLLAGIVGAIVFANLFSYS</sequence>
<keyword evidence="1" id="KW-1133">Transmembrane helix</keyword>
<feature type="transmembrane region" description="Helical" evidence="1">
    <location>
        <begin position="79"/>
        <end position="98"/>
    </location>
</feature>
<dbReference type="Proteomes" id="UP001597277">
    <property type="component" value="Unassembled WGS sequence"/>
</dbReference>
<evidence type="ECO:0000313" key="3">
    <source>
        <dbReference type="Proteomes" id="UP001597277"/>
    </source>
</evidence>
<organism evidence="2 3">
    <name type="scientific">Georgenia deserti</name>
    <dbReference type="NCBI Taxonomy" id="2093781"/>
    <lineage>
        <taxon>Bacteria</taxon>
        <taxon>Bacillati</taxon>
        <taxon>Actinomycetota</taxon>
        <taxon>Actinomycetes</taxon>
        <taxon>Micrococcales</taxon>
        <taxon>Bogoriellaceae</taxon>
        <taxon>Georgenia</taxon>
    </lineage>
</organism>
<feature type="transmembrane region" description="Helical" evidence="1">
    <location>
        <begin position="20"/>
        <end position="38"/>
    </location>
</feature>